<comment type="caution">
    <text evidence="3">The sequence shown here is derived from an EMBL/GenBank/DDBJ whole genome shotgun (WGS) entry which is preliminary data.</text>
</comment>
<reference evidence="3" key="1">
    <citation type="submission" date="2022-11" db="EMBL/GenBank/DDBJ databases">
        <title>Hoeflea poritis sp. nov., isolated from scleractinian coral Porites lutea.</title>
        <authorList>
            <person name="Zhang G."/>
            <person name="Wei Q."/>
            <person name="Cai L."/>
        </authorList>
    </citation>
    <scope>NUCLEOTIDE SEQUENCE</scope>
    <source>
        <strain evidence="3">E7-10</strain>
    </source>
</reference>
<dbReference type="PANTHER" id="PTHR30386:SF18">
    <property type="entry name" value="INNER MEMBRANE PROTEIN YIAV-RELATED"/>
    <property type="match status" value="1"/>
</dbReference>
<evidence type="ECO:0000256" key="2">
    <source>
        <dbReference type="SAM" id="Phobius"/>
    </source>
</evidence>
<sequence length="381" mass="42405">MLIAVGIVVTYIVFVWLVFFRFRLLKFNIVWGIVGFWVGVHMLLIFLIALRFFQPFSIDGHVIRPTVQLVPRLPQPTILKEVLVTSNQQVKAGDVMYQFDRTIYEANLAANQAKLVEAQQNAKMLDVDVQQANDAMAEAVANRTYAQEEVKRYTDLVPKGGARQETLDKWIQQLAAADAQVAEAQANITKAELARDAKIDGINAQVYGAQAEVAKSQYYLDQTTIRAPEDGIIVTQQARPGLVVGNRRIAALAVLVADADPYMLATFYQEHLKFVEPGQEVEVALDIFPGQIFKGSVEAVWWGTGQGQIKPSGNVPTFRFPKVQGRIAVQIKVDDPALKRFPAGVHGAVAIYTGLGKGFEPLRRINIRLYSWANLLFPLNL</sequence>
<dbReference type="InterPro" id="IPR050739">
    <property type="entry name" value="MFP"/>
</dbReference>
<keyword evidence="2" id="KW-0812">Transmembrane</keyword>
<organism evidence="3 4">
    <name type="scientific">Hoeflea poritis</name>
    <dbReference type="NCBI Taxonomy" id="2993659"/>
    <lineage>
        <taxon>Bacteria</taxon>
        <taxon>Pseudomonadati</taxon>
        <taxon>Pseudomonadota</taxon>
        <taxon>Alphaproteobacteria</taxon>
        <taxon>Hyphomicrobiales</taxon>
        <taxon>Rhizobiaceae</taxon>
        <taxon>Hoeflea</taxon>
    </lineage>
</organism>
<name>A0ABT4VLU6_9HYPH</name>
<dbReference type="Gene3D" id="1.10.287.470">
    <property type="entry name" value="Helix hairpin bin"/>
    <property type="match status" value="1"/>
</dbReference>
<dbReference type="RefSeq" id="WP_271089315.1">
    <property type="nucleotide sequence ID" value="NZ_JAPJZH010000005.1"/>
</dbReference>
<proteinExistence type="predicted"/>
<feature type="coiled-coil region" evidence="1">
    <location>
        <begin position="167"/>
        <end position="194"/>
    </location>
</feature>
<dbReference type="Proteomes" id="UP001148313">
    <property type="component" value="Unassembled WGS sequence"/>
</dbReference>
<accession>A0ABT4VLU6</accession>
<keyword evidence="1" id="KW-0175">Coiled coil</keyword>
<gene>
    <name evidence="3" type="ORF">OOZ53_09850</name>
</gene>
<keyword evidence="2" id="KW-1133">Transmembrane helix</keyword>
<evidence type="ECO:0000313" key="3">
    <source>
        <dbReference type="EMBL" id="MDA4845651.1"/>
    </source>
</evidence>
<dbReference type="EMBL" id="JAPJZH010000005">
    <property type="protein sequence ID" value="MDA4845651.1"/>
    <property type="molecule type" value="Genomic_DNA"/>
</dbReference>
<dbReference type="PANTHER" id="PTHR30386">
    <property type="entry name" value="MEMBRANE FUSION SUBUNIT OF EMRAB-TOLC MULTIDRUG EFFLUX PUMP"/>
    <property type="match status" value="1"/>
</dbReference>
<feature type="transmembrane region" description="Helical" evidence="2">
    <location>
        <begin position="29"/>
        <end position="53"/>
    </location>
</feature>
<evidence type="ECO:0000313" key="4">
    <source>
        <dbReference type="Proteomes" id="UP001148313"/>
    </source>
</evidence>
<dbReference type="Gene3D" id="2.40.30.170">
    <property type="match status" value="1"/>
</dbReference>
<feature type="transmembrane region" description="Helical" evidence="2">
    <location>
        <begin position="6"/>
        <end position="22"/>
    </location>
</feature>
<protein>
    <submittedName>
        <fullName evidence="3">Efflux RND transporter periplasmic adaptor subunit</fullName>
    </submittedName>
</protein>
<keyword evidence="2" id="KW-0472">Membrane</keyword>
<dbReference type="SUPFAM" id="SSF111369">
    <property type="entry name" value="HlyD-like secretion proteins"/>
    <property type="match status" value="3"/>
</dbReference>
<keyword evidence="4" id="KW-1185">Reference proteome</keyword>
<evidence type="ECO:0000256" key="1">
    <source>
        <dbReference type="SAM" id="Coils"/>
    </source>
</evidence>